<evidence type="ECO:0000313" key="4">
    <source>
        <dbReference type="Proteomes" id="UP000275385"/>
    </source>
</evidence>
<feature type="region of interest" description="Disordered" evidence="1">
    <location>
        <begin position="1001"/>
        <end position="1020"/>
    </location>
</feature>
<feature type="region of interest" description="Disordered" evidence="1">
    <location>
        <begin position="1284"/>
        <end position="1307"/>
    </location>
</feature>
<feature type="compositionally biased region" description="Acidic residues" evidence="1">
    <location>
        <begin position="164"/>
        <end position="191"/>
    </location>
</feature>
<feature type="compositionally biased region" description="Polar residues" evidence="1">
    <location>
        <begin position="846"/>
        <end position="866"/>
    </location>
</feature>
<feature type="region of interest" description="Disordered" evidence="1">
    <location>
        <begin position="115"/>
        <end position="212"/>
    </location>
</feature>
<dbReference type="Pfam" id="PF24054">
    <property type="entry name" value="DUF7357"/>
    <property type="match status" value="1"/>
</dbReference>
<feature type="compositionally biased region" description="Polar residues" evidence="1">
    <location>
        <begin position="1570"/>
        <end position="1584"/>
    </location>
</feature>
<feature type="region of interest" description="Disordered" evidence="1">
    <location>
        <begin position="1551"/>
        <end position="1584"/>
    </location>
</feature>
<feature type="compositionally biased region" description="Basic and acidic residues" evidence="1">
    <location>
        <begin position="1698"/>
        <end position="1707"/>
    </location>
</feature>
<accession>A0A420YNP8</accession>
<feature type="compositionally biased region" description="Polar residues" evidence="1">
    <location>
        <begin position="456"/>
        <end position="474"/>
    </location>
</feature>
<dbReference type="InterPro" id="IPR055781">
    <property type="entry name" value="DUF7357"/>
</dbReference>
<name>A0A420YNP8_9PEZI</name>
<feature type="region of interest" description="Disordered" evidence="1">
    <location>
        <begin position="807"/>
        <end position="945"/>
    </location>
</feature>
<feature type="compositionally biased region" description="Polar residues" evidence="1">
    <location>
        <begin position="917"/>
        <end position="926"/>
    </location>
</feature>
<reference evidence="3 4" key="1">
    <citation type="submission" date="2018-08" db="EMBL/GenBank/DDBJ databases">
        <title>Draft genome of the lignicolous fungus Coniochaeta pulveracea.</title>
        <authorList>
            <person name="Borstlap C.J."/>
            <person name="De Witt R.N."/>
            <person name="Botha A."/>
            <person name="Volschenk H."/>
        </authorList>
    </citation>
    <scope>NUCLEOTIDE SEQUENCE [LARGE SCALE GENOMIC DNA]</scope>
    <source>
        <strain evidence="3 4">CAB683</strain>
    </source>
</reference>
<feature type="domain" description="DUF7357" evidence="2">
    <location>
        <begin position="6"/>
        <end position="139"/>
    </location>
</feature>
<proteinExistence type="predicted"/>
<feature type="region of interest" description="Disordered" evidence="1">
    <location>
        <begin position="438"/>
        <end position="509"/>
    </location>
</feature>
<dbReference type="Proteomes" id="UP000275385">
    <property type="component" value="Unassembled WGS sequence"/>
</dbReference>
<feature type="compositionally biased region" description="Polar residues" evidence="1">
    <location>
        <begin position="693"/>
        <end position="709"/>
    </location>
</feature>
<gene>
    <name evidence="3" type="ORF">DL546_008545</name>
</gene>
<dbReference type="EMBL" id="QVQW01000001">
    <property type="protein sequence ID" value="RKU49504.1"/>
    <property type="molecule type" value="Genomic_DNA"/>
</dbReference>
<feature type="region of interest" description="Disordered" evidence="1">
    <location>
        <begin position="321"/>
        <end position="340"/>
    </location>
</feature>
<comment type="caution">
    <text evidence="3">The sequence shown here is derived from an EMBL/GenBank/DDBJ whole genome shotgun (WGS) entry which is preliminary data.</text>
</comment>
<feature type="region of interest" description="Disordered" evidence="1">
    <location>
        <begin position="354"/>
        <end position="387"/>
    </location>
</feature>
<feature type="compositionally biased region" description="Polar residues" evidence="1">
    <location>
        <begin position="358"/>
        <end position="370"/>
    </location>
</feature>
<feature type="region of interest" description="Disordered" evidence="1">
    <location>
        <begin position="969"/>
        <end position="995"/>
    </location>
</feature>
<feature type="compositionally biased region" description="Basic and acidic residues" evidence="1">
    <location>
        <begin position="192"/>
        <end position="207"/>
    </location>
</feature>
<feature type="compositionally biased region" description="Low complexity" evidence="1">
    <location>
        <begin position="683"/>
        <end position="692"/>
    </location>
</feature>
<protein>
    <recommendedName>
        <fullName evidence="2">DUF7357 domain-containing protein</fullName>
    </recommendedName>
</protein>
<feature type="region of interest" description="Disordered" evidence="1">
    <location>
        <begin position="1679"/>
        <end position="1731"/>
    </location>
</feature>
<feature type="compositionally biased region" description="Basic and acidic residues" evidence="1">
    <location>
        <begin position="933"/>
        <end position="945"/>
    </location>
</feature>
<feature type="compositionally biased region" description="Low complexity" evidence="1">
    <location>
        <begin position="571"/>
        <end position="580"/>
    </location>
</feature>
<feature type="region of interest" description="Disordered" evidence="1">
    <location>
        <begin position="1425"/>
        <end position="1497"/>
    </location>
</feature>
<evidence type="ECO:0000313" key="3">
    <source>
        <dbReference type="EMBL" id="RKU49504.1"/>
    </source>
</evidence>
<evidence type="ECO:0000256" key="1">
    <source>
        <dbReference type="SAM" id="MobiDB-lite"/>
    </source>
</evidence>
<feature type="compositionally biased region" description="Basic residues" evidence="1">
    <location>
        <begin position="983"/>
        <end position="994"/>
    </location>
</feature>
<feature type="compositionally biased region" description="Low complexity" evidence="1">
    <location>
        <begin position="634"/>
        <end position="653"/>
    </location>
</feature>
<dbReference type="OrthoDB" id="5368821at2759"/>
<feature type="region of interest" description="Disordered" evidence="1">
    <location>
        <begin position="1336"/>
        <end position="1410"/>
    </location>
</feature>
<feature type="compositionally biased region" description="Basic and acidic residues" evidence="1">
    <location>
        <begin position="1434"/>
        <end position="1468"/>
    </location>
</feature>
<sequence length="1731" mass="190813">MKGNNLRLRLVIRRNSLPEVRLLFPIGLDEEPTIADLLEQVNDTIPLESTDWSLDDYVVEVQDAHSHGFECLHFQKVDSVLDNDQELIIRPLFTVDRKKRLLSGREQISADGRHLVDGVPFGRPRLRVPHGRPPVEIPPLKRRRITAADDEDELSVSRHKQQDYEDDEDDEDDEDEDGDYGNDEDYTEPEDQPLRLMEHGEQEADPKRLRRLRSRQTLSASLREFEDMEDHNSPFEYAGGEEAVRRGNRRNVRFSDMFSDELDDTDLIDEAGVGKGRKRTARPCDIVSEAEILSSNIPEEFDHLDQADADVDHEDLILGLGEDGDIESNHGESDNDGDYDESMELDEAELQDEVQALQEENTPLDQSTGEPQGECETRSLKRRDKPSTIVKEGLDLSVLDKITSLRAAFPTAQFQMCEKALRSSDMNEREAYWKLRKSNEPKMTADQMRQHLDMLSLSSAVQPSSANNTSPSRSTRQRNEDGGESEAESVGSIVKYHDTHGFPPGSLLDGTASRLAAEALRESGMDIKSPVHVRFDEEDEDSDTPATALDSATQQESAHEQSSDIEEEDSSSYSSSSSESTDSDESDAGDSEENEDGDDDDSGNDTDGDDSGPEVASSRQRGASLGDRTGDGGSQVSSDSSDAGVDSSSDDGGLTTKRTSSAIVKKADSMRSSSSSEVDDSSDSSSDSSSSDNESNQQYAEVARNSATLPGTEVKTHDTASLPATHPQAGIHSKPGFGSSKTRARNQRRRAAKQAKKAAEAAARPGANMQTVVNPPEVVTPAPLSDSAEILERKKAFLLAKLASQENDSELPAVTVSPDIDTTVYDDPAAVPEATGPQHAEPDASNIPNGKSTEAPTASPASTSRRPTLDVGAGRRMLFASLGLRNPKTKADEDKIRAGLMKGVNPLSNPRLGKPAETSNRESSMPHQAHQQEQGHEQAGDDPEAWRGKIRYRAVECCQEGVVLSEPPFPFVQRWDPQQQYPNHKRGKRKRRNQEHHYEEYYNEQEDDKPRHKKQKQSYYDDAENSFMSDADTTGYGYEENVTLNYDDDQEVPVEAPENRTAENNISQLTDADDLPILPSDLSRLPILQLDEAKPGMVITWKQMLVSKATGWAPQVLDLTAVIVQPADDADALRVVLAKRDRHLDGNEKTFDSEGNRVYDRFEAPDTDDDGSEDTVDGYRTVYYSDMMEPRILQQPLVSALTTTLAPVDESQVKTTDKGHTELAVGDAAIAEVSRGTNTVVDNDFTYVRHDKGELDREGIRPGETRSVNADANDSVIPETILEEHSERPQSLDREQSASHVEDVSITDDQRRDISLIMHNAGFQDEIDPAVAEGPHFSLEDLSSPSRQLDEEMSEAAAAVSHKKSRSSGRALSSQSDTSSLHNQALADDNEREYPRATANDDASVHDSHRDVTPTVAYPQLLVPSSASSAHSGRQPDPRFSRDWSHDDMLRPVDETGDEIIHDSRGQQEDNSVEIDMTPTKLTPTSQDTDGSLSLDSSPLPSLGEIFSSARSSQGPARPILSAAVEARKPVAKQDLDYEEAMRLVDEGEDMDDGEVWSEQNSQSKRELSTKVSHSVAISTTRTSSLGREQRALCRTLKVEPREEAGSAISPMVAARSSKPSVTRRFVVPSDAQVVSLVTSSPEPELQENYAEDSIDSTYEDHEQDARLFTGSGWVKKINPPRKYGTRRGASVSVLPSDNRRMTENRRPAVSQGPSPDIVVGSKSGKIRRKT</sequence>
<feature type="region of interest" description="Disordered" evidence="1">
    <location>
        <begin position="521"/>
        <end position="780"/>
    </location>
</feature>
<dbReference type="STRING" id="177199.A0A420YNP8"/>
<feature type="compositionally biased region" description="Acidic residues" evidence="1">
    <location>
        <begin position="581"/>
        <end position="612"/>
    </location>
</feature>
<organism evidence="3 4">
    <name type="scientific">Coniochaeta pulveracea</name>
    <dbReference type="NCBI Taxonomy" id="177199"/>
    <lineage>
        <taxon>Eukaryota</taxon>
        <taxon>Fungi</taxon>
        <taxon>Dikarya</taxon>
        <taxon>Ascomycota</taxon>
        <taxon>Pezizomycotina</taxon>
        <taxon>Sordariomycetes</taxon>
        <taxon>Sordariomycetidae</taxon>
        <taxon>Coniochaetales</taxon>
        <taxon>Coniochaetaceae</taxon>
        <taxon>Coniochaeta</taxon>
    </lineage>
</organism>
<keyword evidence="4" id="KW-1185">Reference proteome</keyword>
<feature type="compositionally biased region" description="Polar residues" evidence="1">
    <location>
        <begin position="1480"/>
        <end position="1489"/>
    </location>
</feature>
<evidence type="ECO:0000259" key="2">
    <source>
        <dbReference type="Pfam" id="PF24054"/>
    </source>
</evidence>
<feature type="compositionally biased region" description="Basic residues" evidence="1">
    <location>
        <begin position="742"/>
        <end position="756"/>
    </location>
</feature>